<evidence type="ECO:0000313" key="1">
    <source>
        <dbReference type="EMBL" id="RVD78920.1"/>
    </source>
</evidence>
<dbReference type="Proteomes" id="UP000288002">
    <property type="component" value="Unassembled WGS sequence"/>
</dbReference>
<name>A0AA94ER68_9PSED</name>
<dbReference type="AlphaFoldDB" id="A0AA94ER68"/>
<sequence>MGKRKVFTKTDLCVPQVEHSRDTSGNVVILPEVIPPTNTTIKFGRNASSSRSFDFARWYSAGIDPITYACQRQIERFLAGQEGAVAVSTVAAYCVNGMRNFLDCCMLRATAFGRDLALADVNRDLIDGYLGHLTWLGVSTISQSSHYAHTKSVLVALGRRGLIPLVDSGDAATFPRNPFPNINRKAKGETALSKRERQAFTVALREAIKPIWTDDEPVTGELLALSLLVIALHTGRNTTPLLEMGVDCLRPHPKDNTVFLVLWKRRGYNTSKVALRTESDAERLLESTPSVRTNVERLIRRVMALTEHLNAEAPDDLKGRVWLYRSRSNKGGGFGKVTALNVETLRCATNRLVIEHDLTGSDGEPLRINVSRLRKTFANRIFELTNGDLATTAVALGNTLRVADQNYLAPDEDACRNWQFMGEVMVQELLTSTIGATYKDTPMGRCADPVNGQYAPKREGATCMNFMNCLRCKHYAVTTEDLYKLFSFYFRVLAERSRMDKRRWAREYAHIPRLIDHYIVAEGLRRGTFKAGVVEAAREHARSLPHPFWSVDLINSLEVFA</sequence>
<accession>A0AA94ER68</accession>
<evidence type="ECO:0000313" key="2">
    <source>
        <dbReference type="Proteomes" id="UP000288002"/>
    </source>
</evidence>
<dbReference type="RefSeq" id="WP_127648368.1">
    <property type="nucleotide sequence ID" value="NZ_MKWS01000003.1"/>
</dbReference>
<dbReference type="EMBL" id="MKWS01000003">
    <property type="protein sequence ID" value="RVD78920.1"/>
    <property type="molecule type" value="Genomic_DNA"/>
</dbReference>
<evidence type="ECO:0008006" key="3">
    <source>
        <dbReference type="Google" id="ProtNLM"/>
    </source>
</evidence>
<proteinExistence type="predicted"/>
<protein>
    <recommendedName>
        <fullName evidence="3">Core-binding (CB) domain-containing protein</fullName>
    </recommendedName>
</protein>
<reference evidence="1 2" key="1">
    <citation type="submission" date="2016-10" db="EMBL/GenBank/DDBJ databases">
        <title>Search of new enzymes for the oxidation of sulfur compounds.</title>
        <authorList>
            <person name="Novo A."/>
            <person name="Moreira I.S."/>
            <person name="Castro P.M."/>
        </authorList>
    </citation>
    <scope>NUCLEOTIDE SEQUENCE [LARGE SCALE GENOMIC DNA]</scope>
    <source>
        <strain evidence="1 2">A9</strain>
    </source>
</reference>
<comment type="caution">
    <text evidence="1">The sequence shown here is derived from an EMBL/GenBank/DDBJ whole genome shotgun (WGS) entry which is preliminary data.</text>
</comment>
<organism evidence="1 2">
    <name type="scientific">Pseudomonas koreensis</name>
    <dbReference type="NCBI Taxonomy" id="198620"/>
    <lineage>
        <taxon>Bacteria</taxon>
        <taxon>Pseudomonadati</taxon>
        <taxon>Pseudomonadota</taxon>
        <taxon>Gammaproteobacteria</taxon>
        <taxon>Pseudomonadales</taxon>
        <taxon>Pseudomonadaceae</taxon>
        <taxon>Pseudomonas</taxon>
    </lineage>
</organism>
<gene>
    <name evidence="1" type="ORF">A9HBioS_1423</name>
</gene>